<name>A0A6S4PDH2_9CAUD</name>
<keyword evidence="1" id="KW-0548">Nucleotidyltransferase</keyword>
<evidence type="ECO:0000259" key="3">
    <source>
        <dbReference type="PROSITE" id="PS51199"/>
    </source>
</evidence>
<dbReference type="Pfam" id="PF13155">
    <property type="entry name" value="Toprim_2"/>
    <property type="match status" value="1"/>
</dbReference>
<keyword evidence="1" id="KW-0862">Zinc</keyword>
<dbReference type="InterPro" id="IPR048774">
    <property type="entry name" value="Helic-prim_T7_N"/>
</dbReference>
<dbReference type="GO" id="GO:0043139">
    <property type="term" value="F:5'-3' DNA helicase activity"/>
    <property type="evidence" value="ECO:0007669"/>
    <property type="project" value="InterPro"/>
</dbReference>
<reference evidence="4 5" key="1">
    <citation type="journal article" date="2013" name="PLoS Genet.">
        <title>Expanding the Marine Virosphere Using Metagenomics.</title>
        <authorList>
            <person name="Mizuno C.M."/>
            <person name="Rodriguez-Valera F."/>
            <person name="Kimes N.E."/>
            <person name="Ghai R."/>
        </authorList>
    </citation>
    <scope>NUCLEOTIDE SEQUENCE [LARGE SCALE GENOMIC DNA]</scope>
    <source>
        <strain evidence="4">UvMED-CGR-C62A-MedDCM-OCT-S28-C10</strain>
    </source>
</reference>
<comment type="cofactor">
    <cofactor evidence="1">
        <name>Mg(2+)</name>
        <dbReference type="ChEBI" id="CHEBI:18420"/>
    </cofactor>
    <text evidence="1">Binds 2 Mg(2+), one of which is catalytic.</text>
</comment>
<comment type="catalytic activity">
    <reaction evidence="1">
        <text>ATP + H2O = ADP + phosphate + H(+)</text>
        <dbReference type="Rhea" id="RHEA:13065"/>
        <dbReference type="ChEBI" id="CHEBI:15377"/>
        <dbReference type="ChEBI" id="CHEBI:15378"/>
        <dbReference type="ChEBI" id="CHEBI:30616"/>
        <dbReference type="ChEBI" id="CHEBI:43474"/>
        <dbReference type="ChEBI" id="CHEBI:456216"/>
        <dbReference type="EC" id="3.6.4.12"/>
    </reaction>
</comment>
<keyword evidence="5" id="KW-1185">Reference proteome</keyword>
<protein>
    <recommendedName>
        <fullName evidence="1">DNA helicase/primase</fullName>
        <ecNumber evidence="1">2.7.7.-</ecNumber>
        <ecNumber evidence="1">3.6.4.12</ecNumber>
    </recommendedName>
</protein>
<keyword evidence="1" id="KW-0460">Magnesium</keyword>
<comment type="domain">
    <text evidence="1">The N-terminus zinc finger domain is essential for delivering the primed DNA template to the DNA polymerase. The central core domain contains the primase activity. The C-terminus region is responsible for the helicase activity and binds 1 Mg(2+)-dTTP.</text>
</comment>
<feature type="zinc finger region" description="C4-like; zinc ribbon fold" evidence="1">
    <location>
        <begin position="15"/>
        <end position="37"/>
    </location>
</feature>
<dbReference type="PANTHER" id="PTHR12873">
    <property type="entry name" value="T7-LIKE MITOCHONDRIAL DNA HELICASE"/>
    <property type="match status" value="1"/>
</dbReference>
<organism evidence="4 5">
    <name type="scientific">uncultured phage_MedDCM-OCT-S28-C10</name>
    <dbReference type="NCBI Taxonomy" id="2741077"/>
    <lineage>
        <taxon>Viruses</taxon>
        <taxon>Duplodnaviria</taxon>
        <taxon>Heunggongvirae</taxon>
        <taxon>Uroviricota</taxon>
        <taxon>Caudoviricetes</taxon>
        <taxon>Autographivirales</taxon>
        <taxon>Votkovvirus</taxon>
        <taxon>Votkovvirus S28C10</taxon>
    </lineage>
</organism>
<feature type="binding site" evidence="1">
    <location>
        <position position="219"/>
    </location>
    <ligand>
        <name>Mg(2+)</name>
        <dbReference type="ChEBI" id="CHEBI:18420"/>
        <label>2</label>
    </ligand>
</feature>
<dbReference type="Gene3D" id="2.20.25.10">
    <property type="match status" value="1"/>
</dbReference>
<dbReference type="InterPro" id="IPR007694">
    <property type="entry name" value="DNA_helicase_DnaB-like_C"/>
</dbReference>
<keyword evidence="1" id="KW-1194">Viral DNA replication</keyword>
<dbReference type="SMART" id="SM00778">
    <property type="entry name" value="Prim_Zn_Ribbon"/>
    <property type="match status" value="1"/>
</dbReference>
<feature type="site" description="dTTP/dATP binding" evidence="1">
    <location>
        <position position="508"/>
    </location>
</feature>
<dbReference type="SUPFAM" id="SSF52540">
    <property type="entry name" value="P-loop containing nucleoside triphosphate hydrolases"/>
    <property type="match status" value="1"/>
</dbReference>
<keyword evidence="1" id="KW-0479">Metal-binding</keyword>
<accession>A0A6S4PDH2</accession>
<dbReference type="EMBL" id="AP013540">
    <property type="protein sequence ID" value="BAQ94088.1"/>
    <property type="molecule type" value="Genomic_DNA"/>
</dbReference>
<dbReference type="GO" id="GO:0039693">
    <property type="term" value="P:viral DNA genome replication"/>
    <property type="evidence" value="ECO:0007669"/>
    <property type="project" value="UniProtKB-UniRule"/>
</dbReference>
<dbReference type="GO" id="GO:0005524">
    <property type="term" value="F:ATP binding"/>
    <property type="evidence" value="ECO:0007669"/>
    <property type="project" value="UniProtKB-UniRule"/>
</dbReference>
<dbReference type="EC" id="3.6.4.12" evidence="1"/>
<dbReference type="InterPro" id="IPR027417">
    <property type="entry name" value="P-loop_NTPase"/>
</dbReference>
<dbReference type="InterPro" id="IPR027032">
    <property type="entry name" value="Twinkle-like"/>
</dbReference>
<dbReference type="PANTHER" id="PTHR12873:SF0">
    <property type="entry name" value="TWINKLE MTDNA HELICASE"/>
    <property type="match status" value="1"/>
</dbReference>
<dbReference type="RefSeq" id="YP_009778146.1">
    <property type="nucleotide sequence ID" value="NC_047711.1"/>
</dbReference>
<feature type="binding site" evidence="1">
    <location>
        <begin position="290"/>
        <end position="297"/>
    </location>
    <ligand>
        <name>ATP</name>
        <dbReference type="ChEBI" id="CHEBI:30616"/>
    </ligand>
</feature>
<feature type="binding site" evidence="1">
    <location>
        <position position="139"/>
    </location>
    <ligand>
        <name>Mg(2+)</name>
        <dbReference type="ChEBI" id="CHEBI:18420"/>
        <label>1</label>
        <note>catalytic</note>
    </ligand>
</feature>
<dbReference type="GO" id="GO:0003697">
    <property type="term" value="F:single-stranded DNA binding"/>
    <property type="evidence" value="ECO:0007669"/>
    <property type="project" value="InterPro"/>
</dbReference>
<dbReference type="Pfam" id="PF03796">
    <property type="entry name" value="DnaB_C"/>
    <property type="match status" value="1"/>
</dbReference>
<feature type="site" description="dTTP/dATP binding" evidence="1">
    <location>
        <position position="495"/>
    </location>
</feature>
<comment type="similarity">
    <text evidence="1">Belongs to the Teseptimavirus DNA helicase/primase family.</text>
</comment>
<dbReference type="Gene3D" id="3.40.50.300">
    <property type="entry name" value="P-loop containing nucleotide triphosphate hydrolases"/>
    <property type="match status" value="1"/>
</dbReference>
<keyword evidence="1" id="KW-0639">Primosome</keyword>
<feature type="domain" description="Toprim" evidence="2">
    <location>
        <begin position="133"/>
        <end position="220"/>
    </location>
</feature>
<dbReference type="CDD" id="cd01029">
    <property type="entry name" value="TOPRIM_primases"/>
    <property type="match status" value="1"/>
</dbReference>
<keyword evidence="1 4" id="KW-0547">Nucleotide-binding</keyword>
<feature type="site" description="dTTP/dATP binding" evidence="1">
    <location>
        <position position="476"/>
    </location>
</feature>
<proteinExistence type="inferred from homology"/>
<dbReference type="GeneID" id="55412612"/>
<feature type="site" description="dTTP/dATP binding" evidence="1">
    <location>
        <position position="437"/>
    </location>
</feature>
<dbReference type="SUPFAM" id="SSF57783">
    <property type="entry name" value="Zinc beta-ribbon"/>
    <property type="match status" value="1"/>
</dbReference>
<dbReference type="GO" id="GO:0006269">
    <property type="term" value="P:DNA replication, synthesis of primer"/>
    <property type="evidence" value="ECO:0007669"/>
    <property type="project" value="UniProtKB-KW"/>
</dbReference>
<keyword evidence="1" id="KW-0378">Hydrolase</keyword>
<dbReference type="GO" id="GO:0016787">
    <property type="term" value="F:hydrolase activity"/>
    <property type="evidence" value="ECO:0007669"/>
    <property type="project" value="UniProtKB-KW"/>
</dbReference>
<dbReference type="CDD" id="cd19483">
    <property type="entry name" value="RecA-like_Gp4D_helicase"/>
    <property type="match status" value="1"/>
</dbReference>
<keyword evidence="1" id="KW-0235">DNA replication</keyword>
<feature type="binding site" evidence="1">
    <location>
        <position position="34"/>
    </location>
    <ligand>
        <name>Zn(2+)</name>
        <dbReference type="ChEBI" id="CHEBI:29105"/>
    </ligand>
</feature>
<dbReference type="InterPro" id="IPR003593">
    <property type="entry name" value="AAA+_ATPase"/>
</dbReference>
<dbReference type="Gene3D" id="3.40.1360.10">
    <property type="match status" value="1"/>
</dbReference>
<keyword evidence="1" id="KW-0067">ATP-binding</keyword>
<dbReference type="Proteomes" id="UP000505345">
    <property type="component" value="Segment"/>
</dbReference>
<dbReference type="EC" id="2.7.7.-" evidence="1"/>
<dbReference type="InterPro" id="IPR034154">
    <property type="entry name" value="TOPRIM_DnaG/twinkle"/>
</dbReference>
<sequence length="522" mass="58232">MIEENDSEFVGHEACPQCGSKDNLARYSDGHAYCFGCGYREKSNQGDKVTAQIKTNIQLTDIECRALDGRSIKLDTCKRYGYKIGKYKGEDVHIATYDNNIHKLRFRDKRFSWIGDAKTVGLFGEQLFRNQGKRITITEGEIDCLSVSQVYGNQWPVVSLKNGAAAAVKDVSKSLEFLQGFDEIIICFDQDEPGQKAAIQVAELFQPGKAKIARLPMKDPNEMLKGGKTKELLNCLWDAKAYRPDGIIDAFDLLDEVCNKPKIDSISYPFKSINIKTHGLRKGELLTICAGTGMGKSQFCREIAYHLIQEDKKIGYIALEENLRKSAESLVSLDINTPLHIATDINKEQVTKSFNKLFKNNNVLFYNHFGSLEFSNLIAKVRYLTKALKCEYIILDHISIVVSGLDTGDERRAIDNVMTGLRSLVEETGVGLILVSHLRRSANERGHEEGGQTSLSHLRGSAGIAQLSDMVIGLERNQQSADESNQTVVRILKNRFSGETGVACKISYDPVTGRLSELHSEL</sequence>
<comment type="subunit">
    <text evidence="1">Homohexamer. Assembles as a hexamer onto linear or circular ssDNA in the presence of ATP or dTTP. Interacts (via C-terminus) with the viral DNA polymerase that is bound to DNA; this interaction is essential to initiate leading-strand DNA synthesis. The priming complex consists of 2 DNA polymerases and 1 helicase-primase hexamer that assemble on the DNA template. Interacts with the single-stranded DNA-binding protein. Part of the replicase complex that includes the DNA polymerase, the primase/helicase and the single-stranded DNA binding protein.</text>
</comment>
<feature type="binding site" evidence="1">
    <location>
        <position position="15"/>
    </location>
    <ligand>
        <name>Zn(2+)</name>
        <dbReference type="ChEBI" id="CHEBI:29105"/>
    </ligand>
</feature>
<feature type="binding site" evidence="1">
    <location>
        <position position="189"/>
    </location>
    <ligand>
        <name>Mg(2+)</name>
        <dbReference type="ChEBI" id="CHEBI:18420"/>
        <label>1</label>
        <note>catalytic</note>
    </ligand>
</feature>
<keyword evidence="1 4" id="KW-0347">Helicase</keyword>
<dbReference type="Pfam" id="PF21268">
    <property type="entry name" value="Helic-prim_T7_N"/>
    <property type="match status" value="1"/>
</dbReference>
<dbReference type="SUPFAM" id="SSF56731">
    <property type="entry name" value="DNA primase core"/>
    <property type="match status" value="1"/>
</dbReference>
<feature type="binding site" evidence="1">
    <location>
        <position position="37"/>
    </location>
    <ligand>
        <name>Zn(2+)</name>
        <dbReference type="ChEBI" id="CHEBI:29105"/>
    </ligand>
</feature>
<comment type="caution">
    <text evidence="1">Lacks conserved residue(s) required for the propagation of feature annotation.</text>
</comment>
<dbReference type="InterPro" id="IPR046394">
    <property type="entry name" value="Helic_Prim_T7"/>
</dbReference>
<evidence type="ECO:0000313" key="5">
    <source>
        <dbReference type="Proteomes" id="UP000505345"/>
    </source>
</evidence>
<dbReference type="SMART" id="SM00493">
    <property type="entry name" value="TOPRIM"/>
    <property type="match status" value="1"/>
</dbReference>
<dbReference type="GO" id="GO:0003899">
    <property type="term" value="F:DNA-directed RNA polymerase activity"/>
    <property type="evidence" value="ECO:0007669"/>
    <property type="project" value="UniProtKB-UniRule"/>
</dbReference>
<keyword evidence="1" id="KW-0511">Multifunctional enzyme</keyword>
<dbReference type="InterPro" id="IPR013237">
    <property type="entry name" value="Phage_T7_Gp4_N"/>
</dbReference>
<comment type="function">
    <text evidence="1">ATP-dependent DNA helicase and primase essential for viral DNA replication and recombination. The helicase moves 5' -&gt; 3' on the lagging strand template, unwinding the DNA duplex ahead of the leading strand polymerase at the replication fork and generating ssDNA for both leading and lagging strand synthesis. ATP or dTTP hydrolysis propels each helicase domain to translocate sequentially along DNA. Mediates strand transfer when a joint molecule is available and participates in recombinational DNA repair through its role in strand exchange. Primase activity synthesizes short RNA primers at the sequence 5'-GTC-3' on the lagging strand that the polymerase elongates using dNTPs and providing the primase is still present.</text>
</comment>
<dbReference type="Gene3D" id="2.20.25.180">
    <property type="match status" value="1"/>
</dbReference>
<keyword evidence="1" id="KW-0808">Transferase</keyword>
<dbReference type="KEGG" id="vg:55412612"/>
<dbReference type="SMART" id="SM00382">
    <property type="entry name" value="AAA"/>
    <property type="match status" value="1"/>
</dbReference>
<dbReference type="GO" id="GO:0008270">
    <property type="term" value="F:zinc ion binding"/>
    <property type="evidence" value="ECO:0007669"/>
    <property type="project" value="UniProtKB-UniRule"/>
</dbReference>
<evidence type="ECO:0000313" key="4">
    <source>
        <dbReference type="EMBL" id="BAQ94088.1"/>
    </source>
</evidence>
<feature type="domain" description="SF4 helicase" evidence="3">
    <location>
        <begin position="259"/>
        <end position="522"/>
    </location>
</feature>
<dbReference type="PROSITE" id="PS51199">
    <property type="entry name" value="SF4_HELICASE"/>
    <property type="match status" value="1"/>
</dbReference>
<keyword evidence="1" id="KW-0863">Zinc-finger</keyword>
<dbReference type="PROSITE" id="PS50880">
    <property type="entry name" value="TOPRIM"/>
    <property type="match status" value="1"/>
</dbReference>
<evidence type="ECO:0000256" key="1">
    <source>
        <dbReference type="HAMAP-Rule" id="MF_04154"/>
    </source>
</evidence>
<evidence type="ECO:0000259" key="2">
    <source>
        <dbReference type="PROSITE" id="PS50880"/>
    </source>
</evidence>
<feature type="binding site" evidence="1">
    <location>
        <position position="18"/>
    </location>
    <ligand>
        <name>Zn(2+)</name>
        <dbReference type="ChEBI" id="CHEBI:29105"/>
    </ligand>
</feature>
<dbReference type="InterPro" id="IPR006171">
    <property type="entry name" value="TOPRIM_dom"/>
</dbReference>
<dbReference type="HAMAP" id="MF_04154">
    <property type="entry name" value="Helic_Prim_T7"/>
    <property type="match status" value="1"/>
</dbReference>